<comment type="caution">
    <text evidence="2">The sequence shown here is derived from an EMBL/GenBank/DDBJ whole genome shotgun (WGS) entry which is preliminary data.</text>
</comment>
<dbReference type="HAMAP" id="MF_00163">
    <property type="entry name" value="Pep_deformylase"/>
    <property type="match status" value="1"/>
</dbReference>
<dbReference type="EC" id="3.5.1.88" evidence="1"/>
<feature type="binding site" evidence="1">
    <location>
        <position position="89"/>
    </location>
    <ligand>
        <name>Fe cation</name>
        <dbReference type="ChEBI" id="CHEBI:24875"/>
    </ligand>
</feature>
<comment type="cofactor">
    <cofactor evidence="1">
        <name>Fe(2+)</name>
        <dbReference type="ChEBI" id="CHEBI:29033"/>
    </cofactor>
    <text evidence="1">Binds 1 Fe(2+) ion.</text>
</comment>
<dbReference type="PIRSF" id="PIRSF004749">
    <property type="entry name" value="Pep_def"/>
    <property type="match status" value="1"/>
</dbReference>
<dbReference type="Pfam" id="PF01327">
    <property type="entry name" value="Pep_deformylase"/>
    <property type="match status" value="1"/>
</dbReference>
<keyword evidence="1" id="KW-0648">Protein biosynthesis</keyword>
<evidence type="ECO:0000313" key="3">
    <source>
        <dbReference type="Proteomes" id="UP000749471"/>
    </source>
</evidence>
<dbReference type="NCBIfam" id="TIGR00079">
    <property type="entry name" value="pept_deformyl"/>
    <property type="match status" value="1"/>
</dbReference>
<reference evidence="2 3" key="1">
    <citation type="submission" date="2021-06" db="EMBL/GenBank/DDBJ databases">
        <authorList>
            <person name="Sun Q."/>
            <person name="Li D."/>
        </authorList>
    </citation>
    <scope>NUCLEOTIDE SEQUENCE [LARGE SCALE GENOMIC DNA]</scope>
    <source>
        <strain evidence="2 3">MSJ-40</strain>
    </source>
</reference>
<feature type="active site" evidence="1">
    <location>
        <position position="132"/>
    </location>
</feature>
<dbReference type="GO" id="GO:0042586">
    <property type="term" value="F:peptide deformylase activity"/>
    <property type="evidence" value="ECO:0007669"/>
    <property type="project" value="UniProtKB-EC"/>
</dbReference>
<proteinExistence type="inferred from homology"/>
<dbReference type="PANTHER" id="PTHR10458:SF22">
    <property type="entry name" value="PEPTIDE DEFORMYLASE"/>
    <property type="match status" value="1"/>
</dbReference>
<feature type="binding site" evidence="1">
    <location>
        <position position="135"/>
    </location>
    <ligand>
        <name>Fe cation</name>
        <dbReference type="ChEBI" id="CHEBI:24875"/>
    </ligand>
</feature>
<dbReference type="RefSeq" id="WP_216516925.1">
    <property type="nucleotide sequence ID" value="NZ_JAHLPM010000002.1"/>
</dbReference>
<protein>
    <recommendedName>
        <fullName evidence="1">Peptide deformylase</fullName>
        <shortName evidence="1">PDF</shortName>
        <ecNumber evidence="1">3.5.1.88</ecNumber>
    </recommendedName>
    <alternativeName>
        <fullName evidence="1">Polypeptide deformylase</fullName>
    </alternativeName>
</protein>
<evidence type="ECO:0000313" key="2">
    <source>
        <dbReference type="EMBL" id="MBU5437140.1"/>
    </source>
</evidence>
<evidence type="ECO:0000256" key="1">
    <source>
        <dbReference type="HAMAP-Rule" id="MF_00163"/>
    </source>
</evidence>
<dbReference type="CDD" id="cd00487">
    <property type="entry name" value="Pep_deformylase"/>
    <property type="match status" value="1"/>
</dbReference>
<dbReference type="EMBL" id="JAHLPM010000002">
    <property type="protein sequence ID" value="MBU5437140.1"/>
    <property type="molecule type" value="Genomic_DNA"/>
</dbReference>
<dbReference type="PANTHER" id="PTHR10458">
    <property type="entry name" value="PEPTIDE DEFORMYLASE"/>
    <property type="match status" value="1"/>
</dbReference>
<comment type="function">
    <text evidence="1">Removes the formyl group from the N-terminal Met of newly synthesized proteins. Requires at least a dipeptide for an efficient rate of reaction. N-terminal L-methionine is a prerequisite for activity but the enzyme has broad specificity at other positions.</text>
</comment>
<keyword evidence="3" id="KW-1185">Reference proteome</keyword>
<dbReference type="InterPro" id="IPR023635">
    <property type="entry name" value="Peptide_deformylase"/>
</dbReference>
<organism evidence="2 3">
    <name type="scientific">Tissierella simiarum</name>
    <dbReference type="NCBI Taxonomy" id="2841534"/>
    <lineage>
        <taxon>Bacteria</taxon>
        <taxon>Bacillati</taxon>
        <taxon>Bacillota</taxon>
        <taxon>Tissierellia</taxon>
        <taxon>Tissierellales</taxon>
        <taxon>Tissierellaceae</taxon>
        <taxon>Tissierella</taxon>
    </lineage>
</organism>
<comment type="similarity">
    <text evidence="1">Belongs to the polypeptide deformylase family.</text>
</comment>
<dbReference type="NCBIfam" id="NF001159">
    <property type="entry name" value="PRK00150.1-3"/>
    <property type="match status" value="1"/>
</dbReference>
<accession>A0ABS6E3W7</accession>
<keyword evidence="1 2" id="KW-0378">Hydrolase</keyword>
<keyword evidence="1" id="KW-0408">Iron</keyword>
<gene>
    <name evidence="1 2" type="primary">def</name>
    <name evidence="2" type="ORF">KQI42_03905</name>
</gene>
<comment type="catalytic activity">
    <reaction evidence="1">
        <text>N-terminal N-formyl-L-methionyl-[peptide] + H2O = N-terminal L-methionyl-[peptide] + formate</text>
        <dbReference type="Rhea" id="RHEA:24420"/>
        <dbReference type="Rhea" id="RHEA-COMP:10639"/>
        <dbReference type="Rhea" id="RHEA-COMP:10640"/>
        <dbReference type="ChEBI" id="CHEBI:15377"/>
        <dbReference type="ChEBI" id="CHEBI:15740"/>
        <dbReference type="ChEBI" id="CHEBI:49298"/>
        <dbReference type="ChEBI" id="CHEBI:64731"/>
        <dbReference type="EC" id="3.5.1.88"/>
    </reaction>
</comment>
<name>A0ABS6E3W7_9FIRM</name>
<sequence length="151" mass="16822">MALRNIRVLGDDILRKKSKPIEKIDNRVLTLLEDMAETVHNHENGAAIAAPQIGVLRRAVVIAMGEETIYLVNPEIIETEGSQEVIEGCLSIPGKWGKLIRPAKVKVKALNEKGEEFIITGEDDLAKCLCHEIDHLDGILFIDKVTEFIQE</sequence>
<feature type="binding site" evidence="1">
    <location>
        <position position="131"/>
    </location>
    <ligand>
        <name>Fe cation</name>
        <dbReference type="ChEBI" id="CHEBI:24875"/>
    </ligand>
</feature>
<keyword evidence="1" id="KW-0479">Metal-binding</keyword>
<dbReference type="Proteomes" id="UP000749471">
    <property type="component" value="Unassembled WGS sequence"/>
</dbReference>